<keyword evidence="8 9" id="KW-0539">Nucleus</keyword>
<reference evidence="12 13" key="1">
    <citation type="journal article" date="2016" name="Proc. Natl. Acad. Sci. U.S.A.">
        <title>Comparative genomics of biotechnologically important yeasts.</title>
        <authorList>
            <person name="Riley R."/>
            <person name="Haridas S."/>
            <person name="Wolfe K.H."/>
            <person name="Lopes M.R."/>
            <person name="Hittinger C.T."/>
            <person name="Goeker M."/>
            <person name="Salamov A.A."/>
            <person name="Wisecaver J.H."/>
            <person name="Long T.M."/>
            <person name="Calvey C.H."/>
            <person name="Aerts A.L."/>
            <person name="Barry K.W."/>
            <person name="Choi C."/>
            <person name="Clum A."/>
            <person name="Coughlan A.Y."/>
            <person name="Deshpande S."/>
            <person name="Douglass A.P."/>
            <person name="Hanson S.J."/>
            <person name="Klenk H.-P."/>
            <person name="LaButti K.M."/>
            <person name="Lapidus A."/>
            <person name="Lindquist E.A."/>
            <person name="Lipzen A.M."/>
            <person name="Meier-Kolthoff J.P."/>
            <person name="Ohm R.A."/>
            <person name="Otillar R.P."/>
            <person name="Pangilinan J.L."/>
            <person name="Peng Y."/>
            <person name="Rokas A."/>
            <person name="Rosa C.A."/>
            <person name="Scheuner C."/>
            <person name="Sibirny A.A."/>
            <person name="Slot J.C."/>
            <person name="Stielow J.B."/>
            <person name="Sun H."/>
            <person name="Kurtzman C.P."/>
            <person name="Blackwell M."/>
            <person name="Grigoriev I.V."/>
            <person name="Jeffries T.W."/>
        </authorList>
    </citation>
    <scope>NUCLEOTIDE SEQUENCE [LARGE SCALE GENOMIC DNA]</scope>
    <source>
        <strain evidence="12 13">DSM 6958</strain>
    </source>
</reference>
<dbReference type="GO" id="GO:0071013">
    <property type="term" value="C:catalytic step 2 spliceosome"/>
    <property type="evidence" value="ECO:0007669"/>
    <property type="project" value="TreeGrafter"/>
</dbReference>
<comment type="subcellular location">
    <subcellularLocation>
        <location evidence="2 9">Nucleus</location>
    </subcellularLocation>
</comment>
<feature type="compositionally biased region" description="Basic and acidic residues" evidence="11">
    <location>
        <begin position="1"/>
        <end position="15"/>
    </location>
</feature>
<dbReference type="PANTHER" id="PTHR13264">
    <property type="entry name" value="GCIP-INTERACTING PROTEIN P29"/>
    <property type="match status" value="1"/>
</dbReference>
<gene>
    <name evidence="12" type="ORF">NADFUDRAFT_55328</name>
</gene>
<keyword evidence="5 9" id="KW-0507">mRNA processing</keyword>
<proteinExistence type="inferred from homology"/>
<dbReference type="PANTHER" id="PTHR13264:SF5">
    <property type="entry name" value="PRE-MRNA-SPLICING FACTOR SYF2"/>
    <property type="match status" value="1"/>
</dbReference>
<dbReference type="GO" id="GO:0000398">
    <property type="term" value="P:mRNA splicing, via spliceosome"/>
    <property type="evidence" value="ECO:0007669"/>
    <property type="project" value="UniProtKB-UniRule"/>
</dbReference>
<organism evidence="12 13">
    <name type="scientific">Nadsonia fulvescens var. elongata DSM 6958</name>
    <dbReference type="NCBI Taxonomy" id="857566"/>
    <lineage>
        <taxon>Eukaryota</taxon>
        <taxon>Fungi</taxon>
        <taxon>Dikarya</taxon>
        <taxon>Ascomycota</taxon>
        <taxon>Saccharomycotina</taxon>
        <taxon>Dipodascomycetes</taxon>
        <taxon>Dipodascales</taxon>
        <taxon>Dipodascales incertae sedis</taxon>
        <taxon>Nadsonia</taxon>
    </lineage>
</organism>
<evidence type="ECO:0000256" key="9">
    <source>
        <dbReference type="RuleBase" id="RU367148"/>
    </source>
</evidence>
<evidence type="ECO:0000256" key="8">
    <source>
        <dbReference type="ARBA" id="ARBA00023242"/>
    </source>
</evidence>
<evidence type="ECO:0000256" key="4">
    <source>
        <dbReference type="ARBA" id="ARBA00014745"/>
    </source>
</evidence>
<keyword evidence="13" id="KW-1185">Reference proteome</keyword>
<feature type="region of interest" description="Disordered" evidence="11">
    <location>
        <begin position="209"/>
        <end position="237"/>
    </location>
</feature>
<feature type="compositionally biased region" description="Basic and acidic residues" evidence="11">
    <location>
        <begin position="209"/>
        <end position="227"/>
    </location>
</feature>
<dbReference type="STRING" id="857566.A0A1E3PT56"/>
<evidence type="ECO:0000256" key="3">
    <source>
        <dbReference type="ARBA" id="ARBA00010028"/>
    </source>
</evidence>
<evidence type="ECO:0000313" key="12">
    <source>
        <dbReference type="EMBL" id="ODQ68616.1"/>
    </source>
</evidence>
<comment type="similarity">
    <text evidence="3 9">Belongs to the SYF2 family.</text>
</comment>
<dbReference type="OrthoDB" id="199717at2759"/>
<evidence type="ECO:0000256" key="5">
    <source>
        <dbReference type="ARBA" id="ARBA00022664"/>
    </source>
</evidence>
<dbReference type="GO" id="GO:0071014">
    <property type="term" value="C:post-mRNA release spliceosomal complex"/>
    <property type="evidence" value="ECO:0007669"/>
    <property type="project" value="EnsemblFungi"/>
</dbReference>
<evidence type="ECO:0000256" key="2">
    <source>
        <dbReference type="ARBA" id="ARBA00004123"/>
    </source>
</evidence>
<dbReference type="Proteomes" id="UP000095009">
    <property type="component" value="Unassembled WGS sequence"/>
</dbReference>
<dbReference type="GO" id="GO:0000974">
    <property type="term" value="C:Prp19 complex"/>
    <property type="evidence" value="ECO:0007669"/>
    <property type="project" value="EnsemblFungi"/>
</dbReference>
<dbReference type="EMBL" id="KV454406">
    <property type="protein sequence ID" value="ODQ68616.1"/>
    <property type="molecule type" value="Genomic_DNA"/>
</dbReference>
<keyword evidence="6 9" id="KW-0747">Spliceosome</keyword>
<name>A0A1E3PT56_9ASCO</name>
<dbReference type="Pfam" id="PF08231">
    <property type="entry name" value="SYF2"/>
    <property type="match status" value="1"/>
</dbReference>
<evidence type="ECO:0000256" key="6">
    <source>
        <dbReference type="ARBA" id="ARBA00022728"/>
    </source>
</evidence>
<feature type="coiled-coil region" evidence="10">
    <location>
        <begin position="154"/>
        <end position="181"/>
    </location>
</feature>
<keyword evidence="7 9" id="KW-0508">mRNA splicing</keyword>
<evidence type="ECO:0000256" key="11">
    <source>
        <dbReference type="SAM" id="MobiDB-lite"/>
    </source>
</evidence>
<comment type="subunit">
    <text evidence="9">May be part of a spliceosome complex.</text>
</comment>
<comment type="function">
    <text evidence="1 9">Involved in pre-mRNA splicing.</text>
</comment>
<keyword evidence="10" id="KW-0175">Coiled coil</keyword>
<evidence type="ECO:0000256" key="10">
    <source>
        <dbReference type="SAM" id="Coils"/>
    </source>
</evidence>
<accession>A0A1E3PT56</accession>
<dbReference type="InterPro" id="IPR013260">
    <property type="entry name" value="mRNA_splic_SYF2"/>
</dbReference>
<sequence>MIEKKNKEQNLKDSVDLENNSQEQPECPLSDATLNIKKAESTSHSAKIDRVARFKQLQRRKIESLAANKKELHFEYKRNRTDTKAQQAFERKKDEAQFELDRIEAEENGEDFERKRAWDWTVEESEKWDEKMSEKKRREKETEDGFKSYGDMAVKAYEKSLKKVDVDLEGYQKQMERMRKNGIDVDDSFSGGLSSKPTKHAVDKLVDKLTEGDKERMKRRKKDDDNKNVSYINDKNKQFNEKLGRHYDKYTKEIRDSFERGTAI</sequence>
<protein>
    <recommendedName>
        <fullName evidence="4 9">Pre-mRNA-splicing factor SYF2</fullName>
    </recommendedName>
</protein>
<dbReference type="AlphaFoldDB" id="A0A1E3PT56"/>
<feature type="region of interest" description="Disordered" evidence="11">
    <location>
        <begin position="1"/>
        <end position="47"/>
    </location>
</feature>
<evidence type="ECO:0000256" key="1">
    <source>
        <dbReference type="ARBA" id="ARBA00003777"/>
    </source>
</evidence>
<feature type="compositionally biased region" description="Basic and acidic residues" evidence="11">
    <location>
        <begin position="37"/>
        <end position="47"/>
    </location>
</feature>
<evidence type="ECO:0000256" key="7">
    <source>
        <dbReference type="ARBA" id="ARBA00023187"/>
    </source>
</evidence>
<evidence type="ECO:0000313" key="13">
    <source>
        <dbReference type="Proteomes" id="UP000095009"/>
    </source>
</evidence>